<reference evidence="2" key="1">
    <citation type="submission" date="2016-11" db="UniProtKB">
        <authorList>
            <consortium name="WormBaseParasite"/>
        </authorList>
    </citation>
    <scope>IDENTIFICATION</scope>
    <source>
        <strain evidence="2">KR3021</strain>
    </source>
</reference>
<name>A0AC35UB69_9BILA</name>
<evidence type="ECO:0000313" key="2">
    <source>
        <dbReference type="WBParaSite" id="RSKR_0000911500.1"/>
    </source>
</evidence>
<organism evidence="1 2">
    <name type="scientific">Rhabditophanes sp. KR3021</name>
    <dbReference type="NCBI Taxonomy" id="114890"/>
    <lineage>
        <taxon>Eukaryota</taxon>
        <taxon>Metazoa</taxon>
        <taxon>Ecdysozoa</taxon>
        <taxon>Nematoda</taxon>
        <taxon>Chromadorea</taxon>
        <taxon>Rhabditida</taxon>
        <taxon>Tylenchina</taxon>
        <taxon>Panagrolaimomorpha</taxon>
        <taxon>Strongyloidoidea</taxon>
        <taxon>Alloionematidae</taxon>
        <taxon>Rhabditophanes</taxon>
    </lineage>
</organism>
<dbReference type="WBParaSite" id="RSKR_0000911500.1">
    <property type="protein sequence ID" value="RSKR_0000911500.1"/>
    <property type="gene ID" value="RSKR_0000911500"/>
</dbReference>
<dbReference type="Proteomes" id="UP000095286">
    <property type="component" value="Unplaced"/>
</dbReference>
<proteinExistence type="predicted"/>
<sequence length="221" mass="24895">MEFLFGKKKTAKEILRQNKRALTKAIRELEREVTRLENDEKKVIGEIKKMAKLNQMDSVKVMAKSLVRTRNYRKKFTVMAANIQAVSLKVATLQSQDAMAEAMKGVTKAMRVMNKRMNLPEIQRIMMDFERQSSVMDMKEEMLDDAVDDAMNDVDNAEETEGVVNQILDELGIQMGDQLANLPSTTTSIAANKETQKPIAEGIPSGADADLEARLANLKRE</sequence>
<accession>A0AC35UB69</accession>
<evidence type="ECO:0000313" key="1">
    <source>
        <dbReference type="Proteomes" id="UP000095286"/>
    </source>
</evidence>
<protein>
    <submittedName>
        <fullName evidence="2">Charged multivesicular body protein 2a</fullName>
    </submittedName>
</protein>